<proteinExistence type="predicted"/>
<dbReference type="EnsemblMetazoa" id="Aqu2.1.22600_001">
    <property type="protein sequence ID" value="Aqu2.1.22600_001"/>
    <property type="gene ID" value="Aqu2.1.22600"/>
</dbReference>
<dbReference type="AlphaFoldDB" id="A0A1X7U4C7"/>
<organism evidence="1">
    <name type="scientific">Amphimedon queenslandica</name>
    <name type="common">Sponge</name>
    <dbReference type="NCBI Taxonomy" id="400682"/>
    <lineage>
        <taxon>Eukaryota</taxon>
        <taxon>Metazoa</taxon>
        <taxon>Porifera</taxon>
        <taxon>Demospongiae</taxon>
        <taxon>Heteroscleromorpha</taxon>
        <taxon>Haplosclerida</taxon>
        <taxon>Niphatidae</taxon>
        <taxon>Amphimedon</taxon>
    </lineage>
</organism>
<dbReference type="InParanoid" id="A0A1X7U4C7"/>
<protein>
    <submittedName>
        <fullName evidence="1">Uncharacterized protein</fullName>
    </submittedName>
</protein>
<name>A0A1X7U4C7_AMPQE</name>
<sequence>MPTCTSSLVPGVDYLLLVVLSSSLY</sequence>
<evidence type="ECO:0000313" key="1">
    <source>
        <dbReference type="EnsemblMetazoa" id="Aqu2.1.22600_001"/>
    </source>
</evidence>
<reference evidence="1" key="1">
    <citation type="submission" date="2017-05" db="UniProtKB">
        <authorList>
            <consortium name="EnsemblMetazoa"/>
        </authorList>
    </citation>
    <scope>IDENTIFICATION</scope>
</reference>
<accession>A0A1X7U4C7</accession>